<evidence type="ECO:0000313" key="2">
    <source>
        <dbReference type="Proteomes" id="UP001183824"/>
    </source>
</evidence>
<dbReference type="SUPFAM" id="SSF56281">
    <property type="entry name" value="Metallo-hydrolase/oxidoreductase"/>
    <property type="match status" value="1"/>
</dbReference>
<keyword evidence="2" id="KW-1185">Reference proteome</keyword>
<reference evidence="2" key="1">
    <citation type="submission" date="2023-07" db="EMBL/GenBank/DDBJ databases">
        <title>30 novel species of actinomycetes from the DSMZ collection.</title>
        <authorList>
            <person name="Nouioui I."/>
        </authorList>
    </citation>
    <scope>NUCLEOTIDE SEQUENCE [LARGE SCALE GENOMIC DNA]</scope>
    <source>
        <strain evidence="2">DSM 41640</strain>
    </source>
</reference>
<dbReference type="RefSeq" id="WP_311718698.1">
    <property type="nucleotide sequence ID" value="NZ_JAVREZ010000018.1"/>
</dbReference>
<gene>
    <name evidence="1" type="ORF">RNB18_38255</name>
</gene>
<sequence>MAGPVSWAESGPCPVADGVFRLPLPIPDPALRATNVYVVEDADGVVLIDGG</sequence>
<evidence type="ECO:0008006" key="3">
    <source>
        <dbReference type="Google" id="ProtNLM"/>
    </source>
</evidence>
<proteinExistence type="predicted"/>
<name>A0ABU2VK23_9ACTN</name>
<protein>
    <recommendedName>
        <fullName evidence="3">MBL fold metallo-hydrolase</fullName>
    </recommendedName>
</protein>
<dbReference type="EMBL" id="JAVREZ010000018">
    <property type="protein sequence ID" value="MDT0485936.1"/>
    <property type="molecule type" value="Genomic_DNA"/>
</dbReference>
<dbReference type="Gene3D" id="3.60.15.10">
    <property type="entry name" value="Ribonuclease Z/Hydroxyacylglutathione hydrolase-like"/>
    <property type="match status" value="1"/>
</dbReference>
<dbReference type="Proteomes" id="UP001183824">
    <property type="component" value="Unassembled WGS sequence"/>
</dbReference>
<evidence type="ECO:0000313" key="1">
    <source>
        <dbReference type="EMBL" id="MDT0485936.1"/>
    </source>
</evidence>
<comment type="caution">
    <text evidence="1">The sequence shown here is derived from an EMBL/GenBank/DDBJ whole genome shotgun (WGS) entry which is preliminary data.</text>
</comment>
<organism evidence="1 2">
    <name type="scientific">Streptomyces doebereineriae</name>
    <dbReference type="NCBI Taxonomy" id="3075528"/>
    <lineage>
        <taxon>Bacteria</taxon>
        <taxon>Bacillati</taxon>
        <taxon>Actinomycetota</taxon>
        <taxon>Actinomycetes</taxon>
        <taxon>Kitasatosporales</taxon>
        <taxon>Streptomycetaceae</taxon>
        <taxon>Streptomyces</taxon>
    </lineage>
</organism>
<accession>A0ABU2VK23</accession>
<dbReference type="InterPro" id="IPR036866">
    <property type="entry name" value="RibonucZ/Hydroxyglut_hydro"/>
</dbReference>